<name>A0A0M6Z9D7_9HYPH</name>
<dbReference type="GeneID" id="97668245"/>
<dbReference type="RefSeq" id="WP_055114462.1">
    <property type="nucleotide sequence ID" value="NZ_CXWA01000002.1"/>
</dbReference>
<evidence type="ECO:0000256" key="1">
    <source>
        <dbReference type="SAM" id="Coils"/>
    </source>
</evidence>
<proteinExistence type="predicted"/>
<dbReference type="OrthoDB" id="7879560at2"/>
<dbReference type="AlphaFoldDB" id="A0A0M6Z9D7"/>
<dbReference type="EMBL" id="CXWC01000002">
    <property type="protein sequence ID" value="CTQ65648.1"/>
    <property type="molecule type" value="Genomic_DNA"/>
</dbReference>
<gene>
    <name evidence="2" type="ORF">LA5096_00802</name>
</gene>
<dbReference type="STRING" id="311410.LA5095_01946"/>
<protein>
    <submittedName>
        <fullName evidence="2">Uncharacterized protein</fullName>
    </submittedName>
</protein>
<accession>A0A0M6Z9D7</accession>
<sequence length="250" mass="28776">MRSIINQFRELSDRQRSSEIAEANRRKWFIDARQRREQKQQQAERAEDALSELAASVVVANSIEIERFRKKLDVYEEATVHALMENGEALDLVQKRLDDLLSSAFVLDNGRKVFRTQDGQTVYDEHGQKLGQDEFDPATIPDAHPTWEEYEPVFLEKQRLLEERQELIEFQEKLDHARERTGDEELAQHELQELEVELEQALPDMVAINFLEKGLVSRFEPAATAKDHNGIAVQHGVKNEASMPSPNLGS</sequence>
<organism evidence="2 3">
    <name type="scientific">Roseibium album</name>
    <dbReference type="NCBI Taxonomy" id="311410"/>
    <lineage>
        <taxon>Bacteria</taxon>
        <taxon>Pseudomonadati</taxon>
        <taxon>Pseudomonadota</taxon>
        <taxon>Alphaproteobacteria</taxon>
        <taxon>Hyphomicrobiales</taxon>
        <taxon>Stappiaceae</taxon>
        <taxon>Roseibium</taxon>
    </lineage>
</organism>
<reference evidence="3" key="1">
    <citation type="submission" date="2015-07" db="EMBL/GenBank/DDBJ databases">
        <authorList>
            <person name="Rodrigo-Torres Lidia"/>
            <person name="Arahal R.David."/>
        </authorList>
    </citation>
    <scope>NUCLEOTIDE SEQUENCE [LARGE SCALE GENOMIC DNA]</scope>
    <source>
        <strain evidence="3">CECT 5096</strain>
    </source>
</reference>
<evidence type="ECO:0000313" key="3">
    <source>
        <dbReference type="Proteomes" id="UP000049983"/>
    </source>
</evidence>
<feature type="coiled-coil region" evidence="1">
    <location>
        <begin position="29"/>
        <end position="56"/>
    </location>
</feature>
<keyword evidence="3" id="KW-1185">Reference proteome</keyword>
<evidence type="ECO:0000313" key="2">
    <source>
        <dbReference type="EMBL" id="CTQ65648.1"/>
    </source>
</evidence>
<keyword evidence="1" id="KW-0175">Coiled coil</keyword>
<dbReference type="Proteomes" id="UP000049983">
    <property type="component" value="Unassembled WGS sequence"/>
</dbReference>